<proteinExistence type="predicted"/>
<sequence>MKFKKIVLASALALSTLTVMPVSETQKASAAGLDWWEFCKSDDLCQGVTNSNMMVGTENRWGATKLEIKSGAGVVTLTSRNTIKAMKPGEAIVYHYDRTGATETGKYYIYKILVK</sequence>
<evidence type="ECO:0000313" key="3">
    <source>
        <dbReference type="Proteomes" id="UP000596049"/>
    </source>
</evidence>
<dbReference type="EMBL" id="CP067341">
    <property type="protein sequence ID" value="QQP12859.1"/>
    <property type="molecule type" value="Genomic_DNA"/>
</dbReference>
<name>A0ABX7AXD6_9BACI</name>
<reference evidence="2 3" key="1">
    <citation type="submission" date="2020-01" db="EMBL/GenBank/DDBJ databases">
        <authorList>
            <person name="Liu G."/>
            <person name="Liu B."/>
        </authorList>
    </citation>
    <scope>NUCLEOTIDE SEQUENCE [LARGE SCALE GENOMIC DNA]</scope>
    <source>
        <strain evidence="2 3">FJAT-51161</strain>
    </source>
</reference>
<protein>
    <submittedName>
        <fullName evidence="2">Uncharacterized protein</fullName>
    </submittedName>
</protein>
<evidence type="ECO:0000256" key="1">
    <source>
        <dbReference type="SAM" id="SignalP"/>
    </source>
</evidence>
<feature type="signal peptide" evidence="1">
    <location>
        <begin position="1"/>
        <end position="21"/>
    </location>
</feature>
<dbReference type="RefSeq" id="WP_053595837.1">
    <property type="nucleotide sequence ID" value="NZ_CP067341.1"/>
</dbReference>
<organism evidence="2 3">
    <name type="scientific">Lysinibacillus agricola</name>
    <dbReference type="NCBI Taxonomy" id="2590012"/>
    <lineage>
        <taxon>Bacteria</taxon>
        <taxon>Bacillati</taxon>
        <taxon>Bacillota</taxon>
        <taxon>Bacilli</taxon>
        <taxon>Bacillales</taxon>
        <taxon>Bacillaceae</taxon>
        <taxon>Lysinibacillus</taxon>
    </lineage>
</organism>
<keyword evidence="1" id="KW-0732">Signal</keyword>
<dbReference type="Proteomes" id="UP000596049">
    <property type="component" value="Chromosome"/>
</dbReference>
<evidence type="ECO:0000313" key="2">
    <source>
        <dbReference type="EMBL" id="QQP12859.1"/>
    </source>
</evidence>
<keyword evidence="3" id="KW-1185">Reference proteome</keyword>
<gene>
    <name evidence="2" type="ORF">FJQ98_01855</name>
</gene>
<accession>A0ABX7AXD6</accession>
<feature type="chain" id="PRO_5046916561" evidence="1">
    <location>
        <begin position="22"/>
        <end position="115"/>
    </location>
</feature>